<comment type="caution">
    <text evidence="4">The sequence shown here is derived from an EMBL/GenBank/DDBJ whole genome shotgun (WGS) entry which is preliminary data.</text>
</comment>
<name>A0ABU1BR50_9BURK</name>
<dbReference type="PANTHER" id="PTHR44591:SF3">
    <property type="entry name" value="RESPONSE REGULATORY DOMAIN-CONTAINING PROTEIN"/>
    <property type="match status" value="1"/>
</dbReference>
<dbReference type="EMBL" id="JAUYVH010000009">
    <property type="protein sequence ID" value="MDQ9171498.1"/>
    <property type="molecule type" value="Genomic_DNA"/>
</dbReference>
<dbReference type="Pfam" id="PF00072">
    <property type="entry name" value="Response_reg"/>
    <property type="match status" value="1"/>
</dbReference>
<dbReference type="InterPro" id="IPR011006">
    <property type="entry name" value="CheY-like_superfamily"/>
</dbReference>
<dbReference type="SUPFAM" id="SSF52172">
    <property type="entry name" value="CheY-like"/>
    <property type="match status" value="1"/>
</dbReference>
<keyword evidence="1 2" id="KW-0597">Phosphoprotein</keyword>
<dbReference type="RefSeq" id="WP_338437432.1">
    <property type="nucleotide sequence ID" value="NZ_JAUYVH010000009.1"/>
</dbReference>
<proteinExistence type="predicted"/>
<dbReference type="SMART" id="SM00448">
    <property type="entry name" value="REC"/>
    <property type="match status" value="1"/>
</dbReference>
<organism evidence="4 5">
    <name type="scientific">Keguizhuia sedimenti</name>
    <dbReference type="NCBI Taxonomy" id="3064264"/>
    <lineage>
        <taxon>Bacteria</taxon>
        <taxon>Pseudomonadati</taxon>
        <taxon>Pseudomonadota</taxon>
        <taxon>Betaproteobacteria</taxon>
        <taxon>Burkholderiales</taxon>
        <taxon>Oxalobacteraceae</taxon>
        <taxon>Keguizhuia</taxon>
    </lineage>
</organism>
<evidence type="ECO:0000256" key="1">
    <source>
        <dbReference type="ARBA" id="ARBA00022553"/>
    </source>
</evidence>
<feature type="modified residue" description="4-aspartylphosphate" evidence="2">
    <location>
        <position position="52"/>
    </location>
</feature>
<accession>A0ABU1BR50</accession>
<dbReference type="PROSITE" id="PS50110">
    <property type="entry name" value="RESPONSE_REGULATORY"/>
    <property type="match status" value="1"/>
</dbReference>
<dbReference type="InterPro" id="IPR050595">
    <property type="entry name" value="Bact_response_regulator"/>
</dbReference>
<gene>
    <name evidence="4" type="ORF">Q8A64_13880</name>
</gene>
<sequence>MPHILLVDDKNLMVQLFKCHLEVHGYRVTIAHDSVTALDTVKRKAVDAVITDISMPGLNDEELLPQLRTYQPELPAIIVSGYTRNFTWDMDDKTKLFSKPVDLPQLLASLDVLVHAHTELTRAA</sequence>
<feature type="domain" description="Response regulatory" evidence="3">
    <location>
        <begin position="3"/>
        <end position="114"/>
    </location>
</feature>
<evidence type="ECO:0000256" key="2">
    <source>
        <dbReference type="PROSITE-ProRule" id="PRU00169"/>
    </source>
</evidence>
<protein>
    <submittedName>
        <fullName evidence="4">Response regulator</fullName>
    </submittedName>
</protein>
<reference evidence="4 5" key="1">
    <citation type="submission" date="2023-08" db="EMBL/GenBank/DDBJ databases">
        <title>Oxalobacteraceae gen .nov., isolated from river sludge outside the plant.</title>
        <authorList>
            <person name="Zhao S.Y."/>
        </authorList>
    </citation>
    <scope>NUCLEOTIDE SEQUENCE [LARGE SCALE GENOMIC DNA]</scope>
    <source>
        <strain evidence="4 5">R-40</strain>
    </source>
</reference>
<dbReference type="Gene3D" id="3.40.50.2300">
    <property type="match status" value="1"/>
</dbReference>
<keyword evidence="5" id="KW-1185">Reference proteome</keyword>
<dbReference type="Proteomes" id="UP001225596">
    <property type="component" value="Unassembled WGS sequence"/>
</dbReference>
<evidence type="ECO:0000313" key="5">
    <source>
        <dbReference type="Proteomes" id="UP001225596"/>
    </source>
</evidence>
<dbReference type="PANTHER" id="PTHR44591">
    <property type="entry name" value="STRESS RESPONSE REGULATOR PROTEIN 1"/>
    <property type="match status" value="1"/>
</dbReference>
<dbReference type="InterPro" id="IPR001789">
    <property type="entry name" value="Sig_transdc_resp-reg_receiver"/>
</dbReference>
<evidence type="ECO:0000259" key="3">
    <source>
        <dbReference type="PROSITE" id="PS50110"/>
    </source>
</evidence>
<evidence type="ECO:0000313" key="4">
    <source>
        <dbReference type="EMBL" id="MDQ9171498.1"/>
    </source>
</evidence>